<dbReference type="EMBL" id="KK088460">
    <property type="protein sequence ID" value="EYE90396.1"/>
    <property type="molecule type" value="Genomic_DNA"/>
</dbReference>
<keyword evidence="1" id="KW-1133">Transmembrane helix</keyword>
<name>A0A017S0L8_ASPRC</name>
<feature type="transmembrane region" description="Helical" evidence="1">
    <location>
        <begin position="42"/>
        <end position="67"/>
    </location>
</feature>
<evidence type="ECO:0000313" key="3">
    <source>
        <dbReference type="Proteomes" id="UP000019804"/>
    </source>
</evidence>
<sequence>MIFLSTRIYMSSNPRPGSRRHYSIQIPPRQHPPISCFGYRPLFLACLYSYFSLPPPFLHLFLFSSLFPFSSSLTF</sequence>
<dbReference type="HOGENOM" id="CLU_2670660_0_0_1"/>
<accession>A0A017S0L8</accession>
<protein>
    <submittedName>
        <fullName evidence="2">Uncharacterized protein</fullName>
    </submittedName>
</protein>
<gene>
    <name evidence="2" type="ORF">EURHEDRAFT_308796</name>
</gene>
<dbReference type="Proteomes" id="UP000019804">
    <property type="component" value="Unassembled WGS sequence"/>
</dbReference>
<dbReference type="RefSeq" id="XP_040634086.1">
    <property type="nucleotide sequence ID" value="XM_040778300.1"/>
</dbReference>
<keyword evidence="3" id="KW-1185">Reference proteome</keyword>
<reference evidence="3" key="1">
    <citation type="journal article" date="2014" name="Nat. Commun.">
        <title>Genomic adaptations of the halophilic Dead Sea filamentous fungus Eurotium rubrum.</title>
        <authorList>
            <person name="Kis-Papo T."/>
            <person name="Weig A.R."/>
            <person name="Riley R."/>
            <person name="Persoh D."/>
            <person name="Salamov A."/>
            <person name="Sun H."/>
            <person name="Lipzen A."/>
            <person name="Wasser S.P."/>
            <person name="Rambold G."/>
            <person name="Grigoriev I.V."/>
            <person name="Nevo E."/>
        </authorList>
    </citation>
    <scope>NUCLEOTIDE SEQUENCE [LARGE SCALE GENOMIC DNA]</scope>
    <source>
        <strain evidence="3">CBS 135680</strain>
    </source>
</reference>
<proteinExistence type="predicted"/>
<dbReference type="GeneID" id="63693424"/>
<dbReference type="AlphaFoldDB" id="A0A017S0L8"/>
<keyword evidence="1" id="KW-0472">Membrane</keyword>
<keyword evidence="1" id="KW-0812">Transmembrane</keyword>
<evidence type="ECO:0000313" key="2">
    <source>
        <dbReference type="EMBL" id="EYE90396.1"/>
    </source>
</evidence>
<organism evidence="2 3">
    <name type="scientific">Aspergillus ruber (strain CBS 135680)</name>
    <dbReference type="NCBI Taxonomy" id="1388766"/>
    <lineage>
        <taxon>Eukaryota</taxon>
        <taxon>Fungi</taxon>
        <taxon>Dikarya</taxon>
        <taxon>Ascomycota</taxon>
        <taxon>Pezizomycotina</taxon>
        <taxon>Eurotiomycetes</taxon>
        <taxon>Eurotiomycetidae</taxon>
        <taxon>Eurotiales</taxon>
        <taxon>Aspergillaceae</taxon>
        <taxon>Aspergillus</taxon>
        <taxon>Aspergillus subgen. Aspergillus</taxon>
    </lineage>
</organism>
<evidence type="ECO:0000256" key="1">
    <source>
        <dbReference type="SAM" id="Phobius"/>
    </source>
</evidence>